<evidence type="ECO:0000259" key="2">
    <source>
        <dbReference type="Pfam" id="PF24864"/>
    </source>
</evidence>
<dbReference type="InterPro" id="IPR056632">
    <property type="entry name" value="DUF7730"/>
</dbReference>
<protein>
    <recommendedName>
        <fullName evidence="2">DUF7730 domain-containing protein</fullName>
    </recommendedName>
</protein>
<gene>
    <name evidence="3" type="ORF">B0H66DRAFT_253442</name>
</gene>
<feature type="region of interest" description="Disordered" evidence="1">
    <location>
        <begin position="1"/>
        <end position="22"/>
    </location>
</feature>
<dbReference type="EMBL" id="JAUEDM010000004">
    <property type="protein sequence ID" value="KAK3318951.1"/>
    <property type="molecule type" value="Genomic_DNA"/>
</dbReference>
<name>A0AAE0I7B0_9PEZI</name>
<dbReference type="PANTHER" id="PTHR38790">
    <property type="entry name" value="2EXR DOMAIN-CONTAINING PROTEIN-RELATED"/>
    <property type="match status" value="1"/>
</dbReference>
<feature type="domain" description="DUF7730" evidence="2">
    <location>
        <begin position="161"/>
        <end position="344"/>
    </location>
</feature>
<dbReference type="Pfam" id="PF24864">
    <property type="entry name" value="DUF7730"/>
    <property type="match status" value="1"/>
</dbReference>
<sequence length="447" mass="51629">MRLEKPTAIDVSDDANHDPVQSSEASSKLYDQFAATADSQTSSAFFQVLPSEIRQQIYVEFWRIAGPQGTLRQHIIPADSCFRRGKPLDRLRLTHIECITDSLDEREAWLDILNHTVGWTCLHMECDREGQTFRSDSEMAAWAEDVLQRAHPRLPPPSPSPSTFLPVLLSCKLMYLECLPSIYSTVAFTFSDLLVAGDFLLRYRRMPIRAVELTLELDEDLVELYYPPDFDLDAHGGSHWSSGMRSTSYTMRLSLRPPNTLVWPWPWERKADKEATPLMSMEDNPWARVCDLLANRAADLHELRITLSTPAMESWPETVSETRLLAKLRDMPARPKHSFLLVLPRISRPWSTVIDIYAYSEHPRPAHFTPERFMPDENYLEGEDALRDAPFCVLRGLAPVQCLAREWDEARMDEATRDRYWAQLETSKFWPNWERHGDHSSRKHSQS</sequence>
<accession>A0AAE0I7B0</accession>
<organism evidence="3 4">
    <name type="scientific">Apodospora peruviana</name>
    <dbReference type="NCBI Taxonomy" id="516989"/>
    <lineage>
        <taxon>Eukaryota</taxon>
        <taxon>Fungi</taxon>
        <taxon>Dikarya</taxon>
        <taxon>Ascomycota</taxon>
        <taxon>Pezizomycotina</taxon>
        <taxon>Sordariomycetes</taxon>
        <taxon>Sordariomycetidae</taxon>
        <taxon>Sordariales</taxon>
        <taxon>Lasiosphaeriaceae</taxon>
        <taxon>Apodospora</taxon>
    </lineage>
</organism>
<dbReference type="Proteomes" id="UP001283341">
    <property type="component" value="Unassembled WGS sequence"/>
</dbReference>
<dbReference type="AlphaFoldDB" id="A0AAE0I7B0"/>
<keyword evidence="4" id="KW-1185">Reference proteome</keyword>
<evidence type="ECO:0000313" key="4">
    <source>
        <dbReference type="Proteomes" id="UP001283341"/>
    </source>
</evidence>
<proteinExistence type="predicted"/>
<evidence type="ECO:0000313" key="3">
    <source>
        <dbReference type="EMBL" id="KAK3318951.1"/>
    </source>
</evidence>
<reference evidence="3" key="1">
    <citation type="journal article" date="2023" name="Mol. Phylogenet. Evol.">
        <title>Genome-scale phylogeny and comparative genomics of the fungal order Sordariales.</title>
        <authorList>
            <person name="Hensen N."/>
            <person name="Bonometti L."/>
            <person name="Westerberg I."/>
            <person name="Brannstrom I.O."/>
            <person name="Guillou S."/>
            <person name="Cros-Aarteil S."/>
            <person name="Calhoun S."/>
            <person name="Haridas S."/>
            <person name="Kuo A."/>
            <person name="Mondo S."/>
            <person name="Pangilinan J."/>
            <person name="Riley R."/>
            <person name="LaButti K."/>
            <person name="Andreopoulos B."/>
            <person name="Lipzen A."/>
            <person name="Chen C."/>
            <person name="Yan M."/>
            <person name="Daum C."/>
            <person name="Ng V."/>
            <person name="Clum A."/>
            <person name="Steindorff A."/>
            <person name="Ohm R.A."/>
            <person name="Martin F."/>
            <person name="Silar P."/>
            <person name="Natvig D.O."/>
            <person name="Lalanne C."/>
            <person name="Gautier V."/>
            <person name="Ament-Velasquez S.L."/>
            <person name="Kruys A."/>
            <person name="Hutchinson M.I."/>
            <person name="Powell A.J."/>
            <person name="Barry K."/>
            <person name="Miller A.N."/>
            <person name="Grigoriev I.V."/>
            <person name="Debuchy R."/>
            <person name="Gladieux P."/>
            <person name="Hiltunen Thoren M."/>
            <person name="Johannesson H."/>
        </authorList>
    </citation>
    <scope>NUCLEOTIDE SEQUENCE</scope>
    <source>
        <strain evidence="3">CBS 118394</strain>
    </source>
</reference>
<comment type="caution">
    <text evidence="3">The sequence shown here is derived from an EMBL/GenBank/DDBJ whole genome shotgun (WGS) entry which is preliminary data.</text>
</comment>
<reference evidence="3" key="2">
    <citation type="submission" date="2023-06" db="EMBL/GenBank/DDBJ databases">
        <authorList>
            <consortium name="Lawrence Berkeley National Laboratory"/>
            <person name="Haridas S."/>
            <person name="Hensen N."/>
            <person name="Bonometti L."/>
            <person name="Westerberg I."/>
            <person name="Brannstrom I.O."/>
            <person name="Guillou S."/>
            <person name="Cros-Aarteil S."/>
            <person name="Calhoun S."/>
            <person name="Kuo A."/>
            <person name="Mondo S."/>
            <person name="Pangilinan J."/>
            <person name="Riley R."/>
            <person name="Labutti K."/>
            <person name="Andreopoulos B."/>
            <person name="Lipzen A."/>
            <person name="Chen C."/>
            <person name="Yanf M."/>
            <person name="Daum C."/>
            <person name="Ng V."/>
            <person name="Clum A."/>
            <person name="Steindorff A."/>
            <person name="Ohm R."/>
            <person name="Martin F."/>
            <person name="Silar P."/>
            <person name="Natvig D."/>
            <person name="Lalanne C."/>
            <person name="Gautier V."/>
            <person name="Ament-Velasquez S.L."/>
            <person name="Kruys A."/>
            <person name="Hutchinson M.I."/>
            <person name="Powell A.J."/>
            <person name="Barry K."/>
            <person name="Miller A.N."/>
            <person name="Grigoriev I.V."/>
            <person name="Debuchy R."/>
            <person name="Gladieux P."/>
            <person name="Thoren M.H."/>
            <person name="Johannesson H."/>
        </authorList>
    </citation>
    <scope>NUCLEOTIDE SEQUENCE</scope>
    <source>
        <strain evidence="3">CBS 118394</strain>
    </source>
</reference>
<evidence type="ECO:0000256" key="1">
    <source>
        <dbReference type="SAM" id="MobiDB-lite"/>
    </source>
</evidence>